<dbReference type="STRING" id="128403.WA1_33860"/>
<dbReference type="InterPro" id="IPR016181">
    <property type="entry name" value="Acyl_CoA_acyltransferase"/>
</dbReference>
<accession>A0A139X2Y7</accession>
<dbReference type="PROSITE" id="PS51186">
    <property type="entry name" value="GNAT"/>
    <property type="match status" value="1"/>
</dbReference>
<name>A0A139X2Y7_9CYAN</name>
<dbReference type="Gene3D" id="3.40.630.30">
    <property type="match status" value="1"/>
</dbReference>
<dbReference type="OrthoDB" id="9805924at2"/>
<proteinExistence type="predicted"/>
<dbReference type="EMBL" id="ANNX02000036">
    <property type="protein sequence ID" value="KYC38982.1"/>
    <property type="molecule type" value="Genomic_DNA"/>
</dbReference>
<feature type="domain" description="N-acetyltransferase" evidence="1">
    <location>
        <begin position="1"/>
        <end position="140"/>
    </location>
</feature>
<dbReference type="RefSeq" id="WP_017743628.1">
    <property type="nucleotide sequence ID" value="NZ_KQ976354.1"/>
</dbReference>
<dbReference type="InterPro" id="IPR000182">
    <property type="entry name" value="GNAT_dom"/>
</dbReference>
<evidence type="ECO:0000313" key="3">
    <source>
        <dbReference type="Proteomes" id="UP000076925"/>
    </source>
</evidence>
<dbReference type="Pfam" id="PF00583">
    <property type="entry name" value="Acetyltransf_1"/>
    <property type="match status" value="1"/>
</dbReference>
<keyword evidence="3" id="KW-1185">Reference proteome</keyword>
<dbReference type="AlphaFoldDB" id="A0A139X2Y7"/>
<evidence type="ECO:0000313" key="2">
    <source>
        <dbReference type="EMBL" id="KYC38982.1"/>
    </source>
</evidence>
<evidence type="ECO:0000259" key="1">
    <source>
        <dbReference type="PROSITE" id="PS51186"/>
    </source>
</evidence>
<dbReference type="GO" id="GO:0016747">
    <property type="term" value="F:acyltransferase activity, transferring groups other than amino-acyl groups"/>
    <property type="evidence" value="ECO:0007669"/>
    <property type="project" value="InterPro"/>
</dbReference>
<reference evidence="2 3" key="1">
    <citation type="journal article" date="2013" name="Genome Biol. Evol.">
        <title>Genomes of Stigonematalean cyanobacteria (subsection V) and the evolution of oxygenic photosynthesis from prokaryotes to plastids.</title>
        <authorList>
            <person name="Dagan T."/>
            <person name="Roettger M."/>
            <person name="Stucken K."/>
            <person name="Landan G."/>
            <person name="Koch R."/>
            <person name="Major P."/>
            <person name="Gould S.B."/>
            <person name="Goremykin V.V."/>
            <person name="Rippka R."/>
            <person name="Tandeau de Marsac N."/>
            <person name="Gugger M."/>
            <person name="Lockhart P.J."/>
            <person name="Allen J.F."/>
            <person name="Brune I."/>
            <person name="Maus I."/>
            <person name="Puhler A."/>
            <person name="Martin W.F."/>
        </authorList>
    </citation>
    <scope>NUCLEOTIDE SEQUENCE [LARGE SCALE GENOMIC DNA]</scope>
    <source>
        <strain evidence="2 3">PCC 7110</strain>
    </source>
</reference>
<dbReference type="SUPFAM" id="SSF55729">
    <property type="entry name" value="Acyl-CoA N-acyltransferases (Nat)"/>
    <property type="match status" value="1"/>
</dbReference>
<keyword evidence="2" id="KW-0808">Transferase</keyword>
<protein>
    <submittedName>
        <fullName evidence="2">GCN5 family acetyltransferase</fullName>
    </submittedName>
</protein>
<organism evidence="2 3">
    <name type="scientific">Scytonema hofmannii PCC 7110</name>
    <dbReference type="NCBI Taxonomy" id="128403"/>
    <lineage>
        <taxon>Bacteria</taxon>
        <taxon>Bacillati</taxon>
        <taxon>Cyanobacteriota</taxon>
        <taxon>Cyanophyceae</taxon>
        <taxon>Nostocales</taxon>
        <taxon>Scytonemataceae</taxon>
        <taxon>Scytonema</taxon>
    </lineage>
</organism>
<dbReference type="CDD" id="cd04301">
    <property type="entry name" value="NAT_SF"/>
    <property type="match status" value="1"/>
</dbReference>
<dbReference type="Proteomes" id="UP000076925">
    <property type="component" value="Unassembled WGS sequence"/>
</dbReference>
<comment type="caution">
    <text evidence="2">The sequence shown here is derived from an EMBL/GenBank/DDBJ whole genome shotgun (WGS) entry which is preliminary data.</text>
</comment>
<sequence>MLVQLAESDAQILGCFPVMSQLRPHLQQADFIQQIRHQTKEGYKLAFLQKEEQTVAVAGFRIFTCLASGKSLYVDDLVVDELKRSSGYGQQLFQWLIQYAQNHQCQHLSLDSGVQRFAAHRFYLMQRLSITSHHFSMELY</sequence>
<gene>
    <name evidence="2" type="ORF">WA1_33860</name>
</gene>